<protein>
    <submittedName>
        <fullName evidence="2">Uncharacterized protein</fullName>
    </submittedName>
</protein>
<accession>A0A9N9TSF7</accession>
<evidence type="ECO:0000313" key="2">
    <source>
        <dbReference type="EMBL" id="CAG9861927.1"/>
    </source>
</evidence>
<dbReference type="Proteomes" id="UP001153712">
    <property type="component" value="Chromosome 5"/>
</dbReference>
<sequence length="124" mass="13778">MQQIISMEVGKGRVESSRYITKRLCCSLLLTVAFLSMIGGFFLGKFVSDRTNSQYRQGYRELTGKVDALNVNFVQLSGNRSGNLAENASFFRCNFSTIGHNDSGKLTATNYLSKLNHCFDSGVK</sequence>
<keyword evidence="1" id="KW-0472">Membrane</keyword>
<dbReference type="AlphaFoldDB" id="A0A9N9TSF7"/>
<dbReference type="OrthoDB" id="5841748at2759"/>
<reference evidence="2" key="1">
    <citation type="submission" date="2022-01" db="EMBL/GenBank/DDBJ databases">
        <authorList>
            <person name="King R."/>
        </authorList>
    </citation>
    <scope>NUCLEOTIDE SEQUENCE</scope>
</reference>
<organism evidence="2 3">
    <name type="scientific">Phyllotreta striolata</name>
    <name type="common">Striped flea beetle</name>
    <name type="synonym">Crioceris striolata</name>
    <dbReference type="NCBI Taxonomy" id="444603"/>
    <lineage>
        <taxon>Eukaryota</taxon>
        <taxon>Metazoa</taxon>
        <taxon>Ecdysozoa</taxon>
        <taxon>Arthropoda</taxon>
        <taxon>Hexapoda</taxon>
        <taxon>Insecta</taxon>
        <taxon>Pterygota</taxon>
        <taxon>Neoptera</taxon>
        <taxon>Endopterygota</taxon>
        <taxon>Coleoptera</taxon>
        <taxon>Polyphaga</taxon>
        <taxon>Cucujiformia</taxon>
        <taxon>Chrysomeloidea</taxon>
        <taxon>Chrysomelidae</taxon>
        <taxon>Galerucinae</taxon>
        <taxon>Alticini</taxon>
        <taxon>Phyllotreta</taxon>
    </lineage>
</organism>
<dbReference type="EMBL" id="OU900098">
    <property type="protein sequence ID" value="CAG9861927.1"/>
    <property type="molecule type" value="Genomic_DNA"/>
</dbReference>
<feature type="transmembrane region" description="Helical" evidence="1">
    <location>
        <begin position="20"/>
        <end position="43"/>
    </location>
</feature>
<evidence type="ECO:0000256" key="1">
    <source>
        <dbReference type="SAM" id="Phobius"/>
    </source>
</evidence>
<keyword evidence="1" id="KW-0812">Transmembrane</keyword>
<keyword evidence="3" id="KW-1185">Reference proteome</keyword>
<keyword evidence="1" id="KW-1133">Transmembrane helix</keyword>
<evidence type="ECO:0000313" key="3">
    <source>
        <dbReference type="Proteomes" id="UP001153712"/>
    </source>
</evidence>
<name>A0A9N9TSF7_PHYSR</name>
<gene>
    <name evidence="2" type="ORF">PHYEVI_LOCUS8250</name>
</gene>
<proteinExistence type="predicted"/>